<feature type="chain" id="PRO_5021383178" description="Translation initiation factor IF-2" evidence="2">
    <location>
        <begin position="22"/>
        <end position="118"/>
    </location>
</feature>
<keyword evidence="4" id="KW-1185">Reference proteome</keyword>
<reference evidence="3 4" key="1">
    <citation type="submission" date="2019-04" db="EMBL/GenBank/DDBJ databases">
        <authorList>
            <person name="Feng G."/>
            <person name="Zhang J."/>
            <person name="Zhu H."/>
        </authorList>
    </citation>
    <scope>NUCLEOTIDE SEQUENCE [LARGE SCALE GENOMIC DNA]</scope>
    <source>
        <strain evidence="3 4">9PBR-1</strain>
    </source>
</reference>
<evidence type="ECO:0000256" key="1">
    <source>
        <dbReference type="SAM" id="MobiDB-lite"/>
    </source>
</evidence>
<feature type="compositionally biased region" description="Basic and acidic residues" evidence="1">
    <location>
        <begin position="49"/>
        <end position="62"/>
    </location>
</feature>
<evidence type="ECO:0008006" key="5">
    <source>
        <dbReference type="Google" id="ProtNLM"/>
    </source>
</evidence>
<evidence type="ECO:0000256" key="2">
    <source>
        <dbReference type="SAM" id="SignalP"/>
    </source>
</evidence>
<dbReference type="OrthoDB" id="9997850at2"/>
<name>A0A4Z0QI13_9BACT</name>
<evidence type="ECO:0000313" key="3">
    <source>
        <dbReference type="EMBL" id="TGE29414.1"/>
    </source>
</evidence>
<feature type="compositionally biased region" description="Gly residues" evidence="1">
    <location>
        <begin position="91"/>
        <end position="112"/>
    </location>
</feature>
<accession>A0A4Z0QI13</accession>
<dbReference type="EMBL" id="SRMB01000001">
    <property type="protein sequence ID" value="TGE29414.1"/>
    <property type="molecule type" value="Genomic_DNA"/>
</dbReference>
<evidence type="ECO:0000313" key="4">
    <source>
        <dbReference type="Proteomes" id="UP000298471"/>
    </source>
</evidence>
<feature type="region of interest" description="Disordered" evidence="1">
    <location>
        <begin position="24"/>
        <end position="118"/>
    </location>
</feature>
<dbReference type="Proteomes" id="UP000298471">
    <property type="component" value="Unassembled WGS sequence"/>
</dbReference>
<keyword evidence="2" id="KW-0732">Signal</keyword>
<feature type="signal peptide" evidence="2">
    <location>
        <begin position="1"/>
        <end position="21"/>
    </location>
</feature>
<proteinExistence type="predicted"/>
<protein>
    <recommendedName>
        <fullName evidence="5">Translation initiation factor IF-2</fullName>
    </recommendedName>
</protein>
<dbReference type="RefSeq" id="WP_135393831.1">
    <property type="nucleotide sequence ID" value="NZ_SRMB01000001.1"/>
</dbReference>
<organism evidence="3 4">
    <name type="scientific">Hymenobacter metallicola</name>
    <dbReference type="NCBI Taxonomy" id="2563114"/>
    <lineage>
        <taxon>Bacteria</taxon>
        <taxon>Pseudomonadati</taxon>
        <taxon>Bacteroidota</taxon>
        <taxon>Cytophagia</taxon>
        <taxon>Cytophagales</taxon>
        <taxon>Hymenobacteraceae</taxon>
        <taxon>Hymenobacter</taxon>
    </lineage>
</organism>
<sequence>MHIVLRLFCCLLWLVAGVVPAQAHSGPAAVHQGTKPRAGSASPPVKAVPHTERKSKPQRIEARAPAGREQAQSARSSRPERTARSARSGRGAEGGRSARGGGSSRGNAGAGRGHGRGH</sequence>
<dbReference type="AlphaFoldDB" id="A0A4Z0QI13"/>
<comment type="caution">
    <text evidence="3">The sequence shown here is derived from an EMBL/GenBank/DDBJ whole genome shotgun (WGS) entry which is preliminary data.</text>
</comment>
<gene>
    <name evidence="3" type="ORF">E5K02_08165</name>
</gene>